<dbReference type="GO" id="GO:0008010">
    <property type="term" value="F:structural constituent of chitin-based larval cuticle"/>
    <property type="evidence" value="ECO:0000318"/>
    <property type="project" value="GO_Central"/>
</dbReference>
<dbReference type="GO" id="GO:0062129">
    <property type="term" value="C:chitin-based extracellular matrix"/>
    <property type="evidence" value="ECO:0000318"/>
    <property type="project" value="GO_Central"/>
</dbReference>
<keyword evidence="3" id="KW-1185">Reference proteome</keyword>
<dbReference type="OrthoDB" id="6750467at2759"/>
<evidence type="ECO:0000256" key="1">
    <source>
        <dbReference type="SAM" id="SignalP"/>
    </source>
</evidence>
<feature type="chain" id="PRO_5007300043" evidence="1">
    <location>
        <begin position="19"/>
        <end position="193"/>
    </location>
</feature>
<reference evidence="2 3" key="1">
    <citation type="journal article" date="2008" name="Nature">
        <title>The genome of the model beetle and pest Tribolium castaneum.</title>
        <authorList>
            <consortium name="Tribolium Genome Sequencing Consortium"/>
            <person name="Richards S."/>
            <person name="Gibbs R.A."/>
            <person name="Weinstock G.M."/>
            <person name="Brown S.J."/>
            <person name="Denell R."/>
            <person name="Beeman R.W."/>
            <person name="Gibbs R."/>
            <person name="Beeman R.W."/>
            <person name="Brown S.J."/>
            <person name="Bucher G."/>
            <person name="Friedrich M."/>
            <person name="Grimmelikhuijzen C.J."/>
            <person name="Klingler M."/>
            <person name="Lorenzen M."/>
            <person name="Richards S."/>
            <person name="Roth S."/>
            <person name="Schroder R."/>
            <person name="Tautz D."/>
            <person name="Zdobnov E.M."/>
            <person name="Muzny D."/>
            <person name="Gibbs R.A."/>
            <person name="Weinstock G.M."/>
            <person name="Attaway T."/>
            <person name="Bell S."/>
            <person name="Buhay C.J."/>
            <person name="Chandrabose M.N."/>
            <person name="Chavez D."/>
            <person name="Clerk-Blankenburg K.P."/>
            <person name="Cree A."/>
            <person name="Dao M."/>
            <person name="Davis C."/>
            <person name="Chacko J."/>
            <person name="Dinh H."/>
            <person name="Dugan-Rocha S."/>
            <person name="Fowler G."/>
            <person name="Garner T.T."/>
            <person name="Garnes J."/>
            <person name="Gnirke A."/>
            <person name="Hawes A."/>
            <person name="Hernandez J."/>
            <person name="Hines S."/>
            <person name="Holder M."/>
            <person name="Hume J."/>
            <person name="Jhangiani S.N."/>
            <person name="Joshi V."/>
            <person name="Khan Z.M."/>
            <person name="Jackson L."/>
            <person name="Kovar C."/>
            <person name="Kowis A."/>
            <person name="Lee S."/>
            <person name="Lewis L.R."/>
            <person name="Margolis J."/>
            <person name="Morgan M."/>
            <person name="Nazareth L.V."/>
            <person name="Nguyen N."/>
            <person name="Okwuonu G."/>
            <person name="Parker D."/>
            <person name="Richards S."/>
            <person name="Ruiz S.J."/>
            <person name="Santibanez J."/>
            <person name="Savard J."/>
            <person name="Scherer S.E."/>
            <person name="Schneider B."/>
            <person name="Sodergren E."/>
            <person name="Tautz D."/>
            <person name="Vattahil S."/>
            <person name="Villasana D."/>
            <person name="White C.S."/>
            <person name="Wright R."/>
            <person name="Park Y."/>
            <person name="Beeman R.W."/>
            <person name="Lord J."/>
            <person name="Oppert B."/>
            <person name="Lorenzen M."/>
            <person name="Brown S."/>
            <person name="Wang L."/>
            <person name="Savard J."/>
            <person name="Tautz D."/>
            <person name="Richards S."/>
            <person name="Weinstock G."/>
            <person name="Gibbs R.A."/>
            <person name="Liu Y."/>
            <person name="Worley K."/>
            <person name="Weinstock G."/>
            <person name="Elsik C.G."/>
            <person name="Reese J.T."/>
            <person name="Elhaik E."/>
            <person name="Landan G."/>
            <person name="Graur D."/>
            <person name="Arensburger P."/>
            <person name="Atkinson P."/>
            <person name="Beeman R.W."/>
            <person name="Beidler J."/>
            <person name="Brown S.J."/>
            <person name="Demuth J.P."/>
            <person name="Drury D.W."/>
            <person name="Du Y.Z."/>
            <person name="Fujiwara H."/>
            <person name="Lorenzen M."/>
            <person name="Maselli V."/>
            <person name="Osanai M."/>
            <person name="Park Y."/>
            <person name="Robertson H.M."/>
            <person name="Tu Z."/>
            <person name="Wang J.J."/>
            <person name="Wang S."/>
            <person name="Richards S."/>
            <person name="Song H."/>
            <person name="Zhang L."/>
            <person name="Sodergren E."/>
            <person name="Werner D."/>
            <person name="Stanke M."/>
            <person name="Morgenstern B."/>
            <person name="Solovyev V."/>
            <person name="Kosarev P."/>
            <person name="Brown G."/>
            <person name="Chen H.C."/>
            <person name="Ermolaeva O."/>
            <person name="Hlavina W."/>
            <person name="Kapustin Y."/>
            <person name="Kiryutin B."/>
            <person name="Kitts P."/>
            <person name="Maglott D."/>
            <person name="Pruitt K."/>
            <person name="Sapojnikov V."/>
            <person name="Souvorov A."/>
            <person name="Mackey A.J."/>
            <person name="Waterhouse R.M."/>
            <person name="Wyder S."/>
            <person name="Zdobnov E.M."/>
            <person name="Zdobnov E.M."/>
            <person name="Wyder S."/>
            <person name="Kriventseva E.V."/>
            <person name="Kadowaki T."/>
            <person name="Bork P."/>
            <person name="Aranda M."/>
            <person name="Bao R."/>
            <person name="Beermann A."/>
            <person name="Berns N."/>
            <person name="Bolognesi R."/>
            <person name="Bonneton F."/>
            <person name="Bopp D."/>
            <person name="Brown S.J."/>
            <person name="Bucher G."/>
            <person name="Butts T."/>
            <person name="Chaumot A."/>
            <person name="Denell R.E."/>
            <person name="Ferrier D.E."/>
            <person name="Friedrich M."/>
            <person name="Gordon C.M."/>
            <person name="Jindra M."/>
            <person name="Klingler M."/>
            <person name="Lan Q."/>
            <person name="Lattorff H.M."/>
            <person name="Laudet V."/>
            <person name="von Levetsow C."/>
            <person name="Liu Z."/>
            <person name="Lutz R."/>
            <person name="Lynch J.A."/>
            <person name="da Fonseca R.N."/>
            <person name="Posnien N."/>
            <person name="Reuter R."/>
            <person name="Roth S."/>
            <person name="Savard J."/>
            <person name="Schinko J.B."/>
            <person name="Schmitt C."/>
            <person name="Schoppmeier M."/>
            <person name="Schroder R."/>
            <person name="Shippy T.D."/>
            <person name="Simonnet F."/>
            <person name="Marques-Souza H."/>
            <person name="Tautz D."/>
            <person name="Tomoyasu Y."/>
            <person name="Trauner J."/>
            <person name="Van der Zee M."/>
            <person name="Vervoort M."/>
            <person name="Wittkopp N."/>
            <person name="Wimmer E.A."/>
            <person name="Yang X."/>
            <person name="Jones A.K."/>
            <person name="Sattelle D.B."/>
            <person name="Ebert P.R."/>
            <person name="Nelson D."/>
            <person name="Scott J.G."/>
            <person name="Beeman R.W."/>
            <person name="Muthukrishnan S."/>
            <person name="Kramer K.J."/>
            <person name="Arakane Y."/>
            <person name="Beeman R.W."/>
            <person name="Zhu Q."/>
            <person name="Hogenkamp D."/>
            <person name="Dixit R."/>
            <person name="Oppert B."/>
            <person name="Jiang H."/>
            <person name="Zou Z."/>
            <person name="Marshall J."/>
            <person name="Elpidina E."/>
            <person name="Vinokurov K."/>
            <person name="Oppert C."/>
            <person name="Zou Z."/>
            <person name="Evans J."/>
            <person name="Lu Z."/>
            <person name="Zhao P."/>
            <person name="Sumathipala N."/>
            <person name="Altincicek B."/>
            <person name="Vilcinskas A."/>
            <person name="Williams M."/>
            <person name="Hultmark D."/>
            <person name="Hetru C."/>
            <person name="Jiang H."/>
            <person name="Grimmelikhuijzen C.J."/>
            <person name="Hauser F."/>
            <person name="Cazzamali G."/>
            <person name="Williamson M."/>
            <person name="Park Y."/>
            <person name="Li B."/>
            <person name="Tanaka Y."/>
            <person name="Predel R."/>
            <person name="Neupert S."/>
            <person name="Schachtner J."/>
            <person name="Verleyen P."/>
            <person name="Raible F."/>
            <person name="Bork P."/>
            <person name="Friedrich M."/>
            <person name="Walden K.K."/>
            <person name="Robertson H.M."/>
            <person name="Angeli S."/>
            <person name="Foret S."/>
            <person name="Bucher G."/>
            <person name="Schuetz S."/>
            <person name="Maleszka R."/>
            <person name="Wimmer E.A."/>
            <person name="Beeman R.W."/>
            <person name="Lorenzen M."/>
            <person name="Tomoyasu Y."/>
            <person name="Miller S.C."/>
            <person name="Grossmann D."/>
            <person name="Bucher G."/>
        </authorList>
    </citation>
    <scope>NUCLEOTIDE SEQUENCE [LARGE SCALE GENOMIC DNA]</scope>
    <source>
        <strain evidence="2 3">Georgia GA2</strain>
    </source>
</reference>
<dbReference type="AlphaFoldDB" id="A0A139WI02"/>
<gene>
    <name evidence="2" type="primary">AUGUSTUS-3.0.2_33003</name>
    <name evidence="2" type="ORF">TcasGA2_TC033003</name>
</gene>
<dbReference type="InParanoid" id="A0A139WI02"/>
<organism evidence="2 3">
    <name type="scientific">Tribolium castaneum</name>
    <name type="common">Red flour beetle</name>
    <dbReference type="NCBI Taxonomy" id="7070"/>
    <lineage>
        <taxon>Eukaryota</taxon>
        <taxon>Metazoa</taxon>
        <taxon>Ecdysozoa</taxon>
        <taxon>Arthropoda</taxon>
        <taxon>Hexapoda</taxon>
        <taxon>Insecta</taxon>
        <taxon>Pterygota</taxon>
        <taxon>Neoptera</taxon>
        <taxon>Endopterygota</taxon>
        <taxon>Coleoptera</taxon>
        <taxon>Polyphaga</taxon>
        <taxon>Cucujiformia</taxon>
        <taxon>Tenebrionidae</taxon>
        <taxon>Tenebrionidae incertae sedis</taxon>
        <taxon>Tribolium</taxon>
    </lineage>
</organism>
<accession>A0A139WI02</accession>
<evidence type="ECO:0000313" key="3">
    <source>
        <dbReference type="Proteomes" id="UP000007266"/>
    </source>
</evidence>
<dbReference type="KEGG" id="tca:107397924"/>
<dbReference type="Proteomes" id="UP000007266">
    <property type="component" value="Linkage group 5"/>
</dbReference>
<feature type="signal peptide" evidence="1">
    <location>
        <begin position="1"/>
        <end position="18"/>
    </location>
</feature>
<proteinExistence type="predicted"/>
<keyword evidence="1" id="KW-0732">Signal</keyword>
<sequence length="193" mass="21467">MILVLIKLCFVFICFSSAEKNVTKSSAEIESEKDQEILKESIQLYGSPRSMSTLDLPGPRLTRSNLNDVSTEVKFNNSGTGNYSFEFYAKTKKFAYLERYEVGEIKKIGNETIQTVRGQFAERIDGGKELFYIRTIGYTADQNGYQPFLLDLSKVKTTYMLVYAIAHLVGIPMGPKIAISSTVIATLTGGNLG</sequence>
<evidence type="ECO:0000313" key="2">
    <source>
        <dbReference type="EMBL" id="KYB27524.1"/>
    </source>
</evidence>
<dbReference type="EMBL" id="KQ971342">
    <property type="protein sequence ID" value="KYB27524.1"/>
    <property type="molecule type" value="Genomic_DNA"/>
</dbReference>
<protein>
    <submittedName>
        <fullName evidence="2">Uncharacterized protein</fullName>
    </submittedName>
</protein>
<reference evidence="2 3" key="2">
    <citation type="journal article" date="2010" name="Nucleic Acids Res.">
        <title>BeetleBase in 2010: revisions to provide comprehensive genomic information for Tribolium castaneum.</title>
        <authorList>
            <person name="Kim H.S."/>
            <person name="Murphy T."/>
            <person name="Xia J."/>
            <person name="Caragea D."/>
            <person name="Park Y."/>
            <person name="Beeman R.W."/>
            <person name="Lorenzen M.D."/>
            <person name="Butcher S."/>
            <person name="Manak J.R."/>
            <person name="Brown S.J."/>
        </authorList>
    </citation>
    <scope>GENOME REANNOTATION</scope>
    <source>
        <strain evidence="2 3">Georgia GA2</strain>
    </source>
</reference>
<name>A0A139WI02_TRICA</name>